<proteinExistence type="predicted"/>
<dbReference type="InterPro" id="IPR053148">
    <property type="entry name" value="PD-DEXK-like_domain"/>
</dbReference>
<dbReference type="Gene3D" id="3.40.1350.10">
    <property type="match status" value="1"/>
</dbReference>
<dbReference type="PANTHER" id="PTHR30547">
    <property type="entry name" value="UNCHARACTERIZED PROTEIN YHCG-RELATED"/>
    <property type="match status" value="1"/>
</dbReference>
<dbReference type="InterPro" id="IPR011856">
    <property type="entry name" value="tRNA_endonuc-like_dom_sf"/>
</dbReference>
<comment type="caution">
    <text evidence="3">The sequence shown here is derived from an EMBL/GenBank/DDBJ whole genome shotgun (WGS) entry which is preliminary data.</text>
</comment>
<evidence type="ECO:0000313" key="4">
    <source>
        <dbReference type="Proteomes" id="UP001144050"/>
    </source>
</evidence>
<gene>
    <name evidence="3" type="ORF">LBW59_12515</name>
</gene>
<dbReference type="Pfam" id="PF06250">
    <property type="entry name" value="YhcG_C"/>
    <property type="match status" value="1"/>
</dbReference>
<evidence type="ECO:0000259" key="1">
    <source>
        <dbReference type="Pfam" id="PF06250"/>
    </source>
</evidence>
<organism evidence="3 4">
    <name type="scientific">Ralstonia solanacearum</name>
    <name type="common">Pseudomonas solanacearum</name>
    <dbReference type="NCBI Taxonomy" id="305"/>
    <lineage>
        <taxon>Bacteria</taxon>
        <taxon>Pseudomonadati</taxon>
        <taxon>Pseudomonadota</taxon>
        <taxon>Betaproteobacteria</taxon>
        <taxon>Burkholderiales</taxon>
        <taxon>Burkholderiaceae</taxon>
        <taxon>Ralstonia</taxon>
        <taxon>Ralstonia solanacearum species complex</taxon>
    </lineage>
</organism>
<evidence type="ECO:0000313" key="3">
    <source>
        <dbReference type="EMBL" id="MDB0571591.1"/>
    </source>
</evidence>
<feature type="domain" description="YhcG PDDEXK nuclease" evidence="1">
    <location>
        <begin position="189"/>
        <end position="341"/>
    </location>
</feature>
<feature type="domain" description="YhcG N-terminal" evidence="2">
    <location>
        <begin position="30"/>
        <end position="166"/>
    </location>
</feature>
<protein>
    <submittedName>
        <fullName evidence="3">PDDEXK nuclease domain-containing protein</fullName>
    </submittedName>
</protein>
<dbReference type="EMBL" id="JAIVFG010000018">
    <property type="protein sequence ID" value="MDB0571591.1"/>
    <property type="molecule type" value="Genomic_DNA"/>
</dbReference>
<name>A0AAW5ZNJ1_RALSL</name>
<reference evidence="3" key="1">
    <citation type="submission" date="2021-09" db="EMBL/GenBank/DDBJ databases">
        <title>Genomic analysis of Ralstonia spp.</title>
        <authorList>
            <person name="Aburjaile F."/>
            <person name="Ariute J.C."/>
            <person name="Pais A.K.L."/>
            <person name="Albuquerque G.M.R."/>
            <person name="Silva A.M.F."/>
            <person name="Brenig B."/>
            <person name="Azevedo V."/>
            <person name="Matiuzzi M."/>
            <person name="Ramos R."/>
            <person name="Goes-Neto A."/>
            <person name="Soares S."/>
            <person name="Iseppon A.M.B."/>
            <person name="Souza E."/>
            <person name="Gama M."/>
        </authorList>
    </citation>
    <scope>NUCLEOTIDE SEQUENCE</scope>
    <source>
        <strain evidence="3">CCRMRs91</strain>
    </source>
</reference>
<dbReference type="InterPro" id="IPR041527">
    <property type="entry name" value="YhcG_N"/>
</dbReference>
<dbReference type="Pfam" id="PF17761">
    <property type="entry name" value="DUF1016_N"/>
    <property type="match status" value="1"/>
</dbReference>
<dbReference type="InterPro" id="IPR009362">
    <property type="entry name" value="YhcG_C"/>
</dbReference>
<dbReference type="GO" id="GO:0003676">
    <property type="term" value="F:nucleic acid binding"/>
    <property type="evidence" value="ECO:0007669"/>
    <property type="project" value="InterPro"/>
</dbReference>
<dbReference type="AlphaFoldDB" id="A0AAW5ZNJ1"/>
<evidence type="ECO:0000259" key="2">
    <source>
        <dbReference type="Pfam" id="PF17761"/>
    </source>
</evidence>
<accession>A0AAW5ZNJ1</accession>
<dbReference type="Proteomes" id="UP001144050">
    <property type="component" value="Unassembled WGS sequence"/>
</dbReference>
<dbReference type="RefSeq" id="WP_064297675.1">
    <property type="nucleotide sequence ID" value="NZ_JACWOO010000005.1"/>
</dbReference>
<sequence>MAARQPARKKLAPAVRETAQAHDYPALLAEVKARIQAAQYAALRAVNKTLVRLYWDVGQLIVERQHSEGWGKGVVEQLSNDLRAAFPGVGGFSVQNLWYMRQFYQEYSAAPKLQPLVGEIGWAHNLLIMSRCKDAHEREFYLRMTRKFGWSKNVLAHQIDNQSYEKSLLGQTNFDKALTPALRAQAKLAVKDEYTFDFLELGDKHSERELERALMTRIEDFLRAMGGMFAFLGSQYRLEVEGDEYFIDLLLFHRRLRSLVAIELKIGKFEPEFVGKMQFYLAALDAQVRQDDENPSIGIILCKEKKRTIVEYALRDARKPIGVATYAITKSLPKALQGQLPSPEAIARLLETL</sequence>
<dbReference type="PANTHER" id="PTHR30547:SF0">
    <property type="entry name" value="BLR8175 PROTEIN"/>
    <property type="match status" value="1"/>
</dbReference>